<evidence type="ECO:0000256" key="6">
    <source>
        <dbReference type="SAM" id="Phobius"/>
    </source>
</evidence>
<feature type="transmembrane region" description="Helical" evidence="6">
    <location>
        <begin position="337"/>
        <end position="360"/>
    </location>
</feature>
<dbReference type="EMBL" id="JBHLXJ010000015">
    <property type="protein sequence ID" value="MFC0350953.1"/>
    <property type="molecule type" value="Genomic_DNA"/>
</dbReference>
<feature type="transmembrane region" description="Helical" evidence="6">
    <location>
        <begin position="251"/>
        <end position="273"/>
    </location>
</feature>
<comment type="subcellular location">
    <subcellularLocation>
        <location evidence="1">Cell membrane</location>
        <topology evidence="1">Multi-pass membrane protein</topology>
    </subcellularLocation>
</comment>
<keyword evidence="5 6" id="KW-0472">Membrane</keyword>
<dbReference type="Pfam" id="PF01943">
    <property type="entry name" value="Polysacc_synt"/>
    <property type="match status" value="1"/>
</dbReference>
<evidence type="ECO:0000256" key="3">
    <source>
        <dbReference type="ARBA" id="ARBA00022692"/>
    </source>
</evidence>
<dbReference type="PANTHER" id="PTHR30250:SF26">
    <property type="entry name" value="PSMA PROTEIN"/>
    <property type="match status" value="1"/>
</dbReference>
<feature type="transmembrane region" description="Helical" evidence="6">
    <location>
        <begin position="366"/>
        <end position="387"/>
    </location>
</feature>
<feature type="transmembrane region" description="Helical" evidence="6">
    <location>
        <begin position="62"/>
        <end position="83"/>
    </location>
</feature>
<comment type="caution">
    <text evidence="7">The sequence shown here is derived from an EMBL/GenBank/DDBJ whole genome shotgun (WGS) entry which is preliminary data.</text>
</comment>
<dbReference type="Proteomes" id="UP001589844">
    <property type="component" value="Unassembled WGS sequence"/>
</dbReference>
<keyword evidence="4 6" id="KW-1133">Transmembrane helix</keyword>
<protein>
    <submittedName>
        <fullName evidence="7">Flippase</fullName>
    </submittedName>
</protein>
<feature type="transmembrane region" description="Helical" evidence="6">
    <location>
        <begin position="180"/>
        <end position="201"/>
    </location>
</feature>
<sequence>MLYKAAYKPWHPHDCRTPLADMSLRKNTIWNLIGSGSPLLGAAVCIPYTLQQLGVEGFGVLTLIWALIGYFSLFDFGTGRALTYEVSKILSESDKNLSTSIAEVLKAGLLLTLITGLLGCGIIFVFSPKLAESWLKISPAWQENTKFALQITAIGVIPATLTSGLRGAMEGLGQFKESNLYKTLLGLCMFALPAIAIHFHGVSLSKIAFYLVSARAVIMIACIVQLRAYFIAPLAKTDSNSNAVWPLKGKFAQLFSFGFWVTVTGIVSPLMVFGDRFFISAMLGADKLSVYAIPQEGLMRVLMVPTAICGALLPIFTSSKITTQLVDVYQINYRRMVKIMASLCILAAILVFPVLSLWISREFAESASIIAFILILGTFINGIALVPYTLLHSMGKTKITAQFHIAELFIYIAIMYVFTQHFGLYGAAIAWVIRVYIDWVLLHFAGKRALGT</sequence>
<reference evidence="7 8" key="1">
    <citation type="submission" date="2024-09" db="EMBL/GenBank/DDBJ databases">
        <authorList>
            <person name="Sun Q."/>
            <person name="Mori K."/>
        </authorList>
    </citation>
    <scope>NUCLEOTIDE SEQUENCE [LARGE SCALE GENOMIC DNA]</scope>
    <source>
        <strain evidence="7 8">CCM 8677</strain>
    </source>
</reference>
<keyword evidence="3 6" id="KW-0812">Transmembrane</keyword>
<organism evidence="7 8">
    <name type="scientific">Undibacterium danionis</name>
    <dbReference type="NCBI Taxonomy" id="1812100"/>
    <lineage>
        <taxon>Bacteria</taxon>
        <taxon>Pseudomonadati</taxon>
        <taxon>Pseudomonadota</taxon>
        <taxon>Betaproteobacteria</taxon>
        <taxon>Burkholderiales</taxon>
        <taxon>Oxalobacteraceae</taxon>
        <taxon>Undibacterium</taxon>
    </lineage>
</organism>
<evidence type="ECO:0000313" key="7">
    <source>
        <dbReference type="EMBL" id="MFC0350953.1"/>
    </source>
</evidence>
<evidence type="ECO:0000256" key="5">
    <source>
        <dbReference type="ARBA" id="ARBA00023136"/>
    </source>
</evidence>
<feature type="transmembrane region" description="Helical" evidence="6">
    <location>
        <begin position="147"/>
        <end position="168"/>
    </location>
</feature>
<dbReference type="InterPro" id="IPR050833">
    <property type="entry name" value="Poly_Biosynth_Transport"/>
</dbReference>
<dbReference type="PANTHER" id="PTHR30250">
    <property type="entry name" value="PST FAMILY PREDICTED COLANIC ACID TRANSPORTER"/>
    <property type="match status" value="1"/>
</dbReference>
<name>A0ABV6IGL5_9BURK</name>
<feature type="transmembrane region" description="Helical" evidence="6">
    <location>
        <begin position="29"/>
        <end position="50"/>
    </location>
</feature>
<evidence type="ECO:0000256" key="4">
    <source>
        <dbReference type="ARBA" id="ARBA00022989"/>
    </source>
</evidence>
<evidence type="ECO:0000256" key="2">
    <source>
        <dbReference type="ARBA" id="ARBA00022475"/>
    </source>
</evidence>
<proteinExistence type="predicted"/>
<evidence type="ECO:0000256" key="1">
    <source>
        <dbReference type="ARBA" id="ARBA00004651"/>
    </source>
</evidence>
<dbReference type="InterPro" id="IPR002797">
    <property type="entry name" value="Polysacc_synth"/>
</dbReference>
<feature type="transmembrane region" description="Helical" evidence="6">
    <location>
        <begin position="104"/>
        <end position="127"/>
    </location>
</feature>
<accession>A0ABV6IGL5</accession>
<feature type="transmembrane region" description="Helical" evidence="6">
    <location>
        <begin position="207"/>
        <end position="230"/>
    </location>
</feature>
<dbReference type="CDD" id="cd13128">
    <property type="entry name" value="MATE_Wzx_like"/>
    <property type="match status" value="1"/>
</dbReference>
<gene>
    <name evidence="7" type="ORF">ACFFJH_14140</name>
</gene>
<feature type="transmembrane region" description="Helical" evidence="6">
    <location>
        <begin position="297"/>
        <end position="316"/>
    </location>
</feature>
<keyword evidence="2" id="KW-1003">Cell membrane</keyword>
<evidence type="ECO:0000313" key="8">
    <source>
        <dbReference type="Proteomes" id="UP001589844"/>
    </source>
</evidence>
<dbReference type="RefSeq" id="WP_390213503.1">
    <property type="nucleotide sequence ID" value="NZ_JBHLXJ010000015.1"/>
</dbReference>
<keyword evidence="8" id="KW-1185">Reference proteome</keyword>